<evidence type="ECO:0000313" key="9">
    <source>
        <dbReference type="Proteomes" id="UP000179467"/>
    </source>
</evidence>
<dbReference type="Gene3D" id="3.30.1330.60">
    <property type="entry name" value="OmpA-like domain"/>
    <property type="match status" value="1"/>
</dbReference>
<keyword evidence="6" id="KW-0812">Transmembrane</keyword>
<dbReference type="PROSITE" id="PS51123">
    <property type="entry name" value="OMPA_2"/>
    <property type="match status" value="1"/>
</dbReference>
<keyword evidence="6" id="KW-1133">Transmembrane helix</keyword>
<dbReference type="RefSeq" id="WP_015457494.1">
    <property type="nucleotide sequence ID" value="NZ_MIPT01000001.1"/>
</dbReference>
<feature type="transmembrane region" description="Helical" evidence="6">
    <location>
        <begin position="202"/>
        <end position="219"/>
    </location>
</feature>
<dbReference type="InterPro" id="IPR036737">
    <property type="entry name" value="OmpA-like_sf"/>
</dbReference>
<dbReference type="SUPFAM" id="SSF103088">
    <property type="entry name" value="OmpA-like"/>
    <property type="match status" value="1"/>
</dbReference>
<name>A0A1S1HHP0_9SPHN</name>
<accession>A0A1S1HHP0</accession>
<dbReference type="InterPro" id="IPR006664">
    <property type="entry name" value="OMP_bac"/>
</dbReference>
<dbReference type="InterPro" id="IPR006665">
    <property type="entry name" value="OmpA-like"/>
</dbReference>
<dbReference type="EMBL" id="MIPT01000001">
    <property type="protein sequence ID" value="OHT20956.1"/>
    <property type="molecule type" value="Genomic_DNA"/>
</dbReference>
<dbReference type="PANTHER" id="PTHR30329:SF21">
    <property type="entry name" value="LIPOPROTEIN YIAD-RELATED"/>
    <property type="match status" value="1"/>
</dbReference>
<protein>
    <submittedName>
        <fullName evidence="8">Putative lipoprotein YiaD</fullName>
    </submittedName>
</protein>
<dbReference type="InterPro" id="IPR009282">
    <property type="entry name" value="DUF937"/>
</dbReference>
<evidence type="ECO:0000256" key="6">
    <source>
        <dbReference type="SAM" id="Phobius"/>
    </source>
</evidence>
<comment type="subcellular location">
    <subcellularLocation>
        <location evidence="1">Cell outer membrane</location>
    </subcellularLocation>
</comment>
<comment type="caution">
    <text evidence="8">The sequence shown here is derived from an EMBL/GenBank/DDBJ whole genome shotgun (WGS) entry which is preliminary data.</text>
</comment>
<evidence type="ECO:0000256" key="2">
    <source>
        <dbReference type="ARBA" id="ARBA00023136"/>
    </source>
</evidence>
<dbReference type="CDD" id="cd07185">
    <property type="entry name" value="OmpA_C-like"/>
    <property type="match status" value="1"/>
</dbReference>
<evidence type="ECO:0000256" key="1">
    <source>
        <dbReference type="ARBA" id="ARBA00004442"/>
    </source>
</evidence>
<dbReference type="Pfam" id="PF00691">
    <property type="entry name" value="OmpA"/>
    <property type="match status" value="1"/>
</dbReference>
<feature type="domain" description="OmpA-like" evidence="7">
    <location>
        <begin position="269"/>
        <end position="385"/>
    </location>
</feature>
<organism evidence="8 9">
    <name type="scientific">Edaphosphingomonas haloaromaticamans</name>
    <dbReference type="NCBI Taxonomy" id="653954"/>
    <lineage>
        <taxon>Bacteria</taxon>
        <taxon>Pseudomonadati</taxon>
        <taxon>Pseudomonadota</taxon>
        <taxon>Alphaproteobacteria</taxon>
        <taxon>Sphingomonadales</taxon>
        <taxon>Rhizorhabdaceae</taxon>
        <taxon>Edaphosphingomonas</taxon>
    </lineage>
</organism>
<feature type="compositionally biased region" description="Basic and acidic residues" evidence="5">
    <location>
        <begin position="369"/>
        <end position="379"/>
    </location>
</feature>
<dbReference type="AlphaFoldDB" id="A0A1S1HHP0"/>
<dbReference type="PANTHER" id="PTHR30329">
    <property type="entry name" value="STATOR ELEMENT OF FLAGELLAR MOTOR COMPLEX"/>
    <property type="match status" value="1"/>
</dbReference>
<dbReference type="Pfam" id="PF06078">
    <property type="entry name" value="DUF937"/>
    <property type="match status" value="1"/>
</dbReference>
<proteinExistence type="predicted"/>
<sequence length="385" mass="38108">MTNLVQMVIGAVSPDLISRISGSFGESPETTTKGLAAVIPTLFAGALQQSSAPGGAARITDLVSQSLSGGNPLDNIGALVGDDTARGSLLNQGGPMVASLLGGNGSGIANMLASLVGAKSGSISSLLALAAPLVMGAIGKSTGPNPSPSAVKGLLEDQRSNITGALPAGIGSLLGLGGGAAAQAAHVVDHGAEAAAGGLRKLWPLLLVALALIALLFGMKSCNRKAPEAAPPVASTAAVETLTLPGGGTISVAPGTIGHSLAKFLESSEPAPKTFVFDNLNFDTASDALTPESQATVNTLVAILKAYPNVNAGVVGYTDNTGDPAANKALSLKRATTVAQSMIAGGIDAARLQTGGMGEANPIADNGTEEGRAKNRRTELVVTKK</sequence>
<dbReference type="InterPro" id="IPR050330">
    <property type="entry name" value="Bact_OuterMem_StrucFunc"/>
</dbReference>
<dbReference type="PRINTS" id="PR01021">
    <property type="entry name" value="OMPADOMAIN"/>
</dbReference>
<evidence type="ECO:0000313" key="8">
    <source>
        <dbReference type="EMBL" id="OHT20956.1"/>
    </source>
</evidence>
<evidence type="ECO:0000256" key="5">
    <source>
        <dbReference type="SAM" id="MobiDB-lite"/>
    </source>
</evidence>
<dbReference type="GO" id="GO:0009279">
    <property type="term" value="C:cell outer membrane"/>
    <property type="evidence" value="ECO:0007669"/>
    <property type="project" value="UniProtKB-SubCell"/>
</dbReference>
<dbReference type="Proteomes" id="UP000179467">
    <property type="component" value="Unassembled WGS sequence"/>
</dbReference>
<gene>
    <name evidence="8" type="primary">yiaD_1</name>
    <name evidence="8" type="ORF">BHE75_02961</name>
</gene>
<keyword evidence="9" id="KW-1185">Reference proteome</keyword>
<keyword evidence="3" id="KW-0998">Cell outer membrane</keyword>
<feature type="region of interest" description="Disordered" evidence="5">
    <location>
        <begin position="361"/>
        <end position="385"/>
    </location>
</feature>
<evidence type="ECO:0000256" key="3">
    <source>
        <dbReference type="ARBA" id="ARBA00023237"/>
    </source>
</evidence>
<keyword evidence="8" id="KW-0449">Lipoprotein</keyword>
<evidence type="ECO:0000259" key="7">
    <source>
        <dbReference type="PROSITE" id="PS51123"/>
    </source>
</evidence>
<evidence type="ECO:0000256" key="4">
    <source>
        <dbReference type="PROSITE-ProRule" id="PRU00473"/>
    </source>
</evidence>
<dbReference type="OrthoDB" id="9814546at2"/>
<keyword evidence="2 4" id="KW-0472">Membrane</keyword>
<reference evidence="8 9" key="1">
    <citation type="submission" date="2016-09" db="EMBL/GenBank/DDBJ databases">
        <title>Metabolic pathway, cell adaptation mechanisms and a novel monoxygenase revealed through proteogenomic-transcription analysis of a Sphingomonas haloaromaticamans strain degrading the fungicide ortho-phenylphenol.</title>
        <authorList>
            <person name="Perruchon C."/>
            <person name="Papadopoulou E.S."/>
            <person name="Rousidou C."/>
            <person name="Vasileiadis S."/>
            <person name="Tanou G."/>
            <person name="Amoutzias G."/>
            <person name="Molassiotis A."/>
            <person name="Karpouzas D.G."/>
        </authorList>
    </citation>
    <scope>NUCLEOTIDE SEQUENCE [LARGE SCALE GENOMIC DNA]</scope>
    <source>
        <strain evidence="8 9">P3</strain>
    </source>
</reference>